<evidence type="ECO:0000256" key="5">
    <source>
        <dbReference type="ARBA" id="ARBA00023157"/>
    </source>
</evidence>
<name>A0A6A6E3F8_9PEZI</name>
<feature type="disulfide bond" evidence="9">
    <location>
        <begin position="97"/>
        <end position="179"/>
    </location>
</feature>
<dbReference type="EC" id="1.11.1.-" evidence="10"/>
<dbReference type="PANTHER" id="PTHR31356:SF66">
    <property type="entry name" value="CATALASE-PEROXIDASE"/>
    <property type="match status" value="1"/>
</dbReference>
<dbReference type="PRINTS" id="PR00462">
    <property type="entry name" value="LIGNINASE"/>
</dbReference>
<comment type="cofactor">
    <cofactor evidence="8">
        <name>heme b</name>
        <dbReference type="ChEBI" id="CHEBI:60344"/>
    </cofactor>
    <text evidence="8">Binds 1 heme b (iron(II)-protoporphyrin IX) group per subunit.</text>
</comment>
<dbReference type="PANTHER" id="PTHR31356">
    <property type="entry name" value="THYLAKOID LUMENAL 29 KDA PROTEIN, CHLOROPLASTIC-RELATED"/>
    <property type="match status" value="1"/>
</dbReference>
<feature type="active site" description="Proton acceptor" evidence="7">
    <location>
        <position position="110"/>
    </location>
</feature>
<dbReference type="InterPro" id="IPR044831">
    <property type="entry name" value="Ccp1-like"/>
</dbReference>
<dbReference type="InterPro" id="IPR002016">
    <property type="entry name" value="Haem_peroxidase"/>
</dbReference>
<keyword evidence="4 10" id="KW-0560">Oxidoreductase</keyword>
<accession>A0A6A6E3F8</accession>
<dbReference type="PRINTS" id="PR00458">
    <property type="entry name" value="PEROXIDASE"/>
</dbReference>
<dbReference type="Proteomes" id="UP000800200">
    <property type="component" value="Unassembled WGS sequence"/>
</dbReference>
<evidence type="ECO:0000256" key="3">
    <source>
        <dbReference type="ARBA" id="ARBA00022617"/>
    </source>
</evidence>
<keyword evidence="8" id="KW-0408">Iron</keyword>
<dbReference type="SUPFAM" id="SSF48113">
    <property type="entry name" value="Heme-dependent peroxidases"/>
    <property type="match status" value="1"/>
</dbReference>
<comment type="similarity">
    <text evidence="1 10">Belongs to the peroxidase family. Ligninase subfamily.</text>
</comment>
<dbReference type="Gene3D" id="1.10.520.10">
    <property type="match status" value="1"/>
</dbReference>
<protein>
    <recommendedName>
        <fullName evidence="10">Peroxidase</fullName>
        <ecNumber evidence="10">1.11.1.-</ecNumber>
    </recommendedName>
</protein>
<keyword evidence="6" id="KW-0325">Glycoprotein</keyword>
<reference evidence="13" key="1">
    <citation type="journal article" date="2020" name="Stud. Mycol.">
        <title>101 Dothideomycetes genomes: a test case for predicting lifestyles and emergence of pathogens.</title>
        <authorList>
            <person name="Haridas S."/>
            <person name="Albert R."/>
            <person name="Binder M."/>
            <person name="Bloem J."/>
            <person name="Labutti K."/>
            <person name="Salamov A."/>
            <person name="Andreopoulos B."/>
            <person name="Baker S."/>
            <person name="Barry K."/>
            <person name="Bills G."/>
            <person name="Bluhm B."/>
            <person name="Cannon C."/>
            <person name="Castanera R."/>
            <person name="Culley D."/>
            <person name="Daum C."/>
            <person name="Ezra D."/>
            <person name="Gonzalez J."/>
            <person name="Henrissat B."/>
            <person name="Kuo A."/>
            <person name="Liang C."/>
            <person name="Lipzen A."/>
            <person name="Lutzoni F."/>
            <person name="Magnuson J."/>
            <person name="Mondo S."/>
            <person name="Nolan M."/>
            <person name="Ohm R."/>
            <person name="Pangilinan J."/>
            <person name="Park H.-J."/>
            <person name="Ramirez L."/>
            <person name="Alfaro M."/>
            <person name="Sun H."/>
            <person name="Tritt A."/>
            <person name="Yoshinaga Y."/>
            <person name="Zwiers L.-H."/>
            <person name="Turgeon B."/>
            <person name="Goodwin S."/>
            <person name="Spatafora J."/>
            <person name="Crous P."/>
            <person name="Grigoriev I."/>
        </authorList>
    </citation>
    <scope>NUCLEOTIDE SEQUENCE</scope>
    <source>
        <strain evidence="13">CBS 207.26</strain>
    </source>
</reference>
<keyword evidence="8 10" id="KW-0106">Calcium</keyword>
<evidence type="ECO:0000256" key="6">
    <source>
        <dbReference type="ARBA" id="ARBA00023180"/>
    </source>
</evidence>
<evidence type="ECO:0000256" key="7">
    <source>
        <dbReference type="PIRSR" id="PIRSR601621-1"/>
    </source>
</evidence>
<evidence type="ECO:0000256" key="9">
    <source>
        <dbReference type="PIRSR" id="PIRSR601621-4"/>
    </source>
</evidence>
<dbReference type="GO" id="GO:0004601">
    <property type="term" value="F:peroxidase activity"/>
    <property type="evidence" value="ECO:0007669"/>
    <property type="project" value="UniProtKB-KW"/>
</dbReference>
<feature type="binding site" evidence="8">
    <location>
        <position position="235"/>
    </location>
    <ligand>
        <name>Ca(2+)</name>
        <dbReference type="ChEBI" id="CHEBI:29108"/>
        <label>2</label>
    </ligand>
</feature>
<evidence type="ECO:0000259" key="12">
    <source>
        <dbReference type="PROSITE" id="PS50873"/>
    </source>
</evidence>
<evidence type="ECO:0000256" key="1">
    <source>
        <dbReference type="ARBA" id="ARBA00006089"/>
    </source>
</evidence>
<dbReference type="Pfam" id="PF00141">
    <property type="entry name" value="peroxidase"/>
    <property type="match status" value="1"/>
</dbReference>
<dbReference type="GO" id="GO:0046872">
    <property type="term" value="F:metal ion binding"/>
    <property type="evidence" value="ECO:0007669"/>
    <property type="project" value="UniProtKB-UniRule"/>
</dbReference>
<organism evidence="13 14">
    <name type="scientific">Zopfia rhizophila CBS 207.26</name>
    <dbReference type="NCBI Taxonomy" id="1314779"/>
    <lineage>
        <taxon>Eukaryota</taxon>
        <taxon>Fungi</taxon>
        <taxon>Dikarya</taxon>
        <taxon>Ascomycota</taxon>
        <taxon>Pezizomycotina</taxon>
        <taxon>Dothideomycetes</taxon>
        <taxon>Dothideomycetes incertae sedis</taxon>
        <taxon>Zopfiaceae</taxon>
        <taxon>Zopfia</taxon>
    </lineage>
</organism>
<dbReference type="GO" id="GO:0042744">
    <property type="term" value="P:hydrogen peroxide catabolic process"/>
    <property type="evidence" value="ECO:0007669"/>
    <property type="project" value="TreeGrafter"/>
</dbReference>
<evidence type="ECO:0000256" key="2">
    <source>
        <dbReference type="ARBA" id="ARBA00022559"/>
    </source>
</evidence>
<feature type="binding site" evidence="8">
    <location>
        <position position="111"/>
    </location>
    <ligand>
        <name>Ca(2+)</name>
        <dbReference type="ChEBI" id="CHEBI:29108"/>
        <label>1</label>
    </ligand>
</feature>
<feature type="binding site" description="axial binding residue" evidence="8">
    <location>
        <position position="234"/>
    </location>
    <ligand>
        <name>heme b</name>
        <dbReference type="ChEBI" id="CHEBI:60344"/>
    </ligand>
    <ligandPart>
        <name>Fe</name>
        <dbReference type="ChEBI" id="CHEBI:18248"/>
    </ligandPart>
</feature>
<feature type="region of interest" description="Disordered" evidence="11">
    <location>
        <begin position="243"/>
        <end position="262"/>
    </location>
</feature>
<dbReference type="GO" id="GO:0034599">
    <property type="term" value="P:cellular response to oxidative stress"/>
    <property type="evidence" value="ECO:0007669"/>
    <property type="project" value="InterPro"/>
</dbReference>
<feature type="binding site" evidence="8">
    <location>
        <position position="258"/>
    </location>
    <ligand>
        <name>Ca(2+)</name>
        <dbReference type="ChEBI" id="CHEBI:29108"/>
        <label>2</label>
    </ligand>
</feature>
<dbReference type="GO" id="GO:0000302">
    <property type="term" value="P:response to reactive oxygen species"/>
    <property type="evidence" value="ECO:0007669"/>
    <property type="project" value="TreeGrafter"/>
</dbReference>
<keyword evidence="3 8" id="KW-0349">Heme</keyword>
<keyword evidence="14" id="KW-1185">Reference proteome</keyword>
<dbReference type="EMBL" id="ML994633">
    <property type="protein sequence ID" value="KAF2185545.1"/>
    <property type="molecule type" value="Genomic_DNA"/>
</dbReference>
<keyword evidence="8 10" id="KW-0479">Metal-binding</keyword>
<keyword evidence="2 10" id="KW-0575">Peroxidase</keyword>
<dbReference type="AlphaFoldDB" id="A0A6A6E3F8"/>
<dbReference type="PROSITE" id="PS00435">
    <property type="entry name" value="PEROXIDASE_1"/>
    <property type="match status" value="1"/>
</dbReference>
<dbReference type="InterPro" id="IPR010255">
    <property type="entry name" value="Haem_peroxidase_sf"/>
</dbReference>
<feature type="binding site" evidence="8">
    <location>
        <position position="123"/>
    </location>
    <ligand>
        <name>Ca(2+)</name>
        <dbReference type="ChEBI" id="CHEBI:29108"/>
        <label>1</label>
    </ligand>
</feature>
<sequence>MGNTLASIASVKKRDPEVPELLADLKTLPDVELTEVGKLIKKILLLENSTGNPQDFETVYEAPGPLESDECRADTCCVWKYVAEEMEIDFKGPAGRCKEFARQATCLGFHDAGTWSKTQGGGGADGVITLMGIRYRSTINRGLKEINSKMWQYYHKFHKYGAGMADLIQMGATVGAVVCPLGPRIRSFVGRNDNSEPAPEGRLPQASQDAEPLIALFEDKTIDKGDLITLLGAHTIGQQRFVSEQQRHSKGGDPHSSTPGVWNTKFYVETPRNDTPKRIFKFHSDVSIAQYEESRDCGGYAAAYIRLSILGVPHINNLIQCTGVLPLRTESYTAPDEKELNEWLDSDLSQLVVLANPSFTSTPQSKRIIGL</sequence>
<evidence type="ECO:0000313" key="13">
    <source>
        <dbReference type="EMBL" id="KAF2185545.1"/>
    </source>
</evidence>
<dbReference type="InterPro" id="IPR019793">
    <property type="entry name" value="Peroxidases_heam-ligand_BS"/>
</dbReference>
<evidence type="ECO:0000256" key="8">
    <source>
        <dbReference type="PIRSR" id="PIRSR601621-2"/>
    </source>
</evidence>
<evidence type="ECO:0000313" key="14">
    <source>
        <dbReference type="Proteomes" id="UP000800200"/>
    </source>
</evidence>
<comment type="cofactor">
    <cofactor evidence="8 10">
        <name>Ca(2+)</name>
        <dbReference type="ChEBI" id="CHEBI:29108"/>
    </cofactor>
    <text evidence="8 10">Binds 2 calcium ions per subunit.</text>
</comment>
<dbReference type="GO" id="GO:0020037">
    <property type="term" value="F:heme binding"/>
    <property type="evidence" value="ECO:0007669"/>
    <property type="project" value="UniProtKB-UniRule"/>
</dbReference>
<feature type="binding site" evidence="8">
    <location>
        <position position="125"/>
    </location>
    <ligand>
        <name>Ca(2+)</name>
        <dbReference type="ChEBI" id="CHEBI:29108"/>
        <label>1</label>
    </ligand>
</feature>
<evidence type="ECO:0000256" key="10">
    <source>
        <dbReference type="RuleBase" id="RU363051"/>
    </source>
</evidence>
<dbReference type="PROSITE" id="PS50873">
    <property type="entry name" value="PEROXIDASE_4"/>
    <property type="match status" value="1"/>
</dbReference>
<evidence type="ECO:0000256" key="11">
    <source>
        <dbReference type="SAM" id="MobiDB-lite"/>
    </source>
</evidence>
<dbReference type="OrthoDB" id="2113341at2759"/>
<proteinExistence type="inferred from homology"/>
<keyword evidence="5 9" id="KW-1015">Disulfide bond</keyword>
<dbReference type="InterPro" id="IPR001621">
    <property type="entry name" value="Ligninase"/>
</dbReference>
<gene>
    <name evidence="13" type="ORF">K469DRAFT_726681</name>
</gene>
<evidence type="ECO:0000256" key="4">
    <source>
        <dbReference type="ARBA" id="ARBA00023002"/>
    </source>
</evidence>
<feature type="domain" description="Plant heme peroxidase family profile" evidence="12">
    <location>
        <begin position="165"/>
        <end position="266"/>
    </location>
</feature>